<keyword evidence="3" id="KW-1185">Reference proteome</keyword>
<evidence type="ECO:0000313" key="2">
    <source>
        <dbReference type="EMBL" id="CAB9502572.1"/>
    </source>
</evidence>
<feature type="compositionally biased region" description="Basic and acidic residues" evidence="1">
    <location>
        <begin position="19"/>
        <end position="33"/>
    </location>
</feature>
<gene>
    <name evidence="2" type="ORF">SEMRO_140_G065460.1</name>
</gene>
<accession>A0A9N8H7G7</accession>
<evidence type="ECO:0000313" key="3">
    <source>
        <dbReference type="Proteomes" id="UP001153069"/>
    </source>
</evidence>
<protein>
    <submittedName>
        <fullName evidence="2">Uncharacterized protein</fullName>
    </submittedName>
</protein>
<name>A0A9N8H7G7_9STRA</name>
<sequence length="135" mass="15301">MKFPACIAKRVMGAKSLPPKKEDKSRKSKARGDHLKSCDALPYMDNSGDFSVRDPVTELQIATAEVFYACLNDHDLKGANAVVAVDATFVFRALDGSVVHEMRWQDFQEEVQKLFDSFPDFWFKHKSIKSERMGP</sequence>
<reference evidence="2" key="1">
    <citation type="submission" date="2020-06" db="EMBL/GenBank/DDBJ databases">
        <authorList>
            <consortium name="Plant Systems Biology data submission"/>
        </authorList>
    </citation>
    <scope>NUCLEOTIDE SEQUENCE</scope>
    <source>
        <strain evidence="2">D6</strain>
    </source>
</reference>
<dbReference type="AlphaFoldDB" id="A0A9N8H7G7"/>
<organism evidence="2 3">
    <name type="scientific">Seminavis robusta</name>
    <dbReference type="NCBI Taxonomy" id="568900"/>
    <lineage>
        <taxon>Eukaryota</taxon>
        <taxon>Sar</taxon>
        <taxon>Stramenopiles</taxon>
        <taxon>Ochrophyta</taxon>
        <taxon>Bacillariophyta</taxon>
        <taxon>Bacillariophyceae</taxon>
        <taxon>Bacillariophycidae</taxon>
        <taxon>Naviculales</taxon>
        <taxon>Naviculaceae</taxon>
        <taxon>Seminavis</taxon>
    </lineage>
</organism>
<comment type="caution">
    <text evidence="2">The sequence shown here is derived from an EMBL/GenBank/DDBJ whole genome shotgun (WGS) entry which is preliminary data.</text>
</comment>
<evidence type="ECO:0000256" key="1">
    <source>
        <dbReference type="SAM" id="MobiDB-lite"/>
    </source>
</evidence>
<dbReference type="Proteomes" id="UP001153069">
    <property type="component" value="Unassembled WGS sequence"/>
</dbReference>
<proteinExistence type="predicted"/>
<feature type="region of interest" description="Disordered" evidence="1">
    <location>
        <begin position="12"/>
        <end position="33"/>
    </location>
</feature>
<dbReference type="EMBL" id="CAICTM010000139">
    <property type="protein sequence ID" value="CAB9502572.1"/>
    <property type="molecule type" value="Genomic_DNA"/>
</dbReference>